<gene>
    <name evidence="2" type="ORF">KVG96_15935</name>
</gene>
<feature type="transmembrane region" description="Helical" evidence="1">
    <location>
        <begin position="20"/>
        <end position="36"/>
    </location>
</feature>
<keyword evidence="1" id="KW-1133">Transmembrane helix</keyword>
<keyword evidence="3" id="KW-1185">Reference proteome</keyword>
<evidence type="ECO:0000256" key="1">
    <source>
        <dbReference type="SAM" id="Phobius"/>
    </source>
</evidence>
<proteinExistence type="predicted"/>
<evidence type="ECO:0000313" key="3">
    <source>
        <dbReference type="Proteomes" id="UP000765224"/>
    </source>
</evidence>
<comment type="caution">
    <text evidence="2">The sequence shown here is derived from an EMBL/GenBank/DDBJ whole genome shotgun (WGS) entry which is preliminary data.</text>
</comment>
<reference evidence="2 3" key="1">
    <citation type="submission" date="2021-06" db="EMBL/GenBank/DDBJ databases">
        <title>Updating the genus Pseudomonas: Description of 43 new species and partition of the Pseudomonas putida group.</title>
        <authorList>
            <person name="Girard L."/>
            <person name="Lood C."/>
            <person name="Vandamme P."/>
            <person name="Rokni-Zadeh H."/>
            <person name="Van Noort V."/>
            <person name="Hofte M."/>
            <person name="Lavigne R."/>
            <person name="De Mot R."/>
        </authorList>
    </citation>
    <scope>NUCLEOTIDE SEQUENCE [LARGE SCALE GENOMIC DNA]</scope>
    <source>
        <strain evidence="2 3">COR58</strain>
    </source>
</reference>
<organism evidence="2 3">
    <name type="scientific">Pseudomonas ekonensis</name>
    <dbReference type="NCBI Taxonomy" id="2842353"/>
    <lineage>
        <taxon>Bacteria</taxon>
        <taxon>Pseudomonadati</taxon>
        <taxon>Pseudomonadota</taxon>
        <taxon>Gammaproteobacteria</taxon>
        <taxon>Pseudomonadales</taxon>
        <taxon>Pseudomonadaceae</taxon>
        <taxon>Pseudomonas</taxon>
    </lineage>
</organism>
<dbReference type="Proteomes" id="UP000765224">
    <property type="component" value="Unassembled WGS sequence"/>
</dbReference>
<protein>
    <submittedName>
        <fullName evidence="2">Uncharacterized protein</fullName>
    </submittedName>
</protein>
<keyword evidence="1" id="KW-0472">Membrane</keyword>
<dbReference type="EMBL" id="JAHSTS010000002">
    <property type="protein sequence ID" value="MBV4459445.1"/>
    <property type="molecule type" value="Genomic_DNA"/>
</dbReference>
<dbReference type="RefSeq" id="WP_217892992.1">
    <property type="nucleotide sequence ID" value="NZ_JAHSTS010000002.1"/>
</dbReference>
<name>A0ABS6PG89_9PSED</name>
<keyword evidence="1" id="KW-0812">Transmembrane</keyword>
<accession>A0ABS6PG89</accession>
<sequence length="89" mass="9406">MQAQHHSSSSAAKATTPARHLVATAIIGAAMIGYLIQKTPESRTRLENLSQIAGTLGQLSDRDAAVVADLLAHPPRRRETAVAGSERHA</sequence>
<evidence type="ECO:0000313" key="2">
    <source>
        <dbReference type="EMBL" id="MBV4459445.1"/>
    </source>
</evidence>